<dbReference type="SUPFAM" id="SSF48726">
    <property type="entry name" value="Immunoglobulin"/>
    <property type="match status" value="11"/>
</dbReference>
<feature type="domain" description="Ig-like" evidence="17">
    <location>
        <begin position="1048"/>
        <end position="1135"/>
    </location>
</feature>
<feature type="domain" description="Ig-like" evidence="17">
    <location>
        <begin position="776"/>
        <end position="866"/>
    </location>
</feature>
<dbReference type="PANTHER" id="PTHR10075">
    <property type="entry name" value="BASIGIN RELATED"/>
    <property type="match status" value="1"/>
</dbReference>
<keyword evidence="7 16" id="KW-0732">Signal</keyword>
<evidence type="ECO:0000256" key="8">
    <source>
        <dbReference type="ARBA" id="ARBA00022737"/>
    </source>
</evidence>
<name>A0A8C3AD74_CYCLU</name>
<feature type="domain" description="Ig-like" evidence="17">
    <location>
        <begin position="429"/>
        <end position="513"/>
    </location>
</feature>
<dbReference type="Pfam" id="PF23560">
    <property type="entry name" value="GBD_Hemicentin"/>
    <property type="match status" value="1"/>
</dbReference>
<dbReference type="FunFam" id="2.60.40.10:FF:000017">
    <property type="entry name" value="Down syndrome cell adhesion molecule b"/>
    <property type="match status" value="1"/>
</dbReference>
<dbReference type="InterPro" id="IPR036465">
    <property type="entry name" value="vWFA_dom_sf"/>
</dbReference>
<dbReference type="GO" id="GO:0070593">
    <property type="term" value="P:dendrite self-avoidance"/>
    <property type="evidence" value="ECO:0007669"/>
    <property type="project" value="TreeGrafter"/>
</dbReference>
<dbReference type="GO" id="GO:0098632">
    <property type="term" value="F:cell-cell adhesion mediator activity"/>
    <property type="evidence" value="ECO:0007669"/>
    <property type="project" value="TreeGrafter"/>
</dbReference>
<dbReference type="PROSITE" id="PS50835">
    <property type="entry name" value="IG_LIKE"/>
    <property type="match status" value="11"/>
</dbReference>
<keyword evidence="8" id="KW-0677">Repeat</keyword>
<keyword evidence="10" id="KW-1133">Transmembrane helix</keyword>
<dbReference type="GO" id="GO:0030424">
    <property type="term" value="C:axon"/>
    <property type="evidence" value="ECO:0007669"/>
    <property type="project" value="TreeGrafter"/>
</dbReference>
<accession>A0A8C3AD74</accession>
<evidence type="ECO:0000256" key="1">
    <source>
        <dbReference type="ARBA" id="ARBA00004167"/>
    </source>
</evidence>
<evidence type="ECO:0000256" key="13">
    <source>
        <dbReference type="ARBA" id="ARBA00023180"/>
    </source>
</evidence>
<dbReference type="Pfam" id="PF13927">
    <property type="entry name" value="Ig_3"/>
    <property type="match status" value="3"/>
</dbReference>
<dbReference type="FunFam" id="2.60.40.10:FF:000032">
    <property type="entry name" value="palladin isoform X1"/>
    <property type="match status" value="4"/>
</dbReference>
<feature type="region of interest" description="Disordered" evidence="15">
    <location>
        <begin position="989"/>
        <end position="1009"/>
    </location>
</feature>
<feature type="signal peptide" evidence="16">
    <location>
        <begin position="1"/>
        <end position="22"/>
    </location>
</feature>
<dbReference type="SMART" id="SM00408">
    <property type="entry name" value="IGc2"/>
    <property type="match status" value="10"/>
</dbReference>
<dbReference type="InterPro" id="IPR013783">
    <property type="entry name" value="Ig-like_fold"/>
</dbReference>
<keyword evidence="4" id="KW-1003">Cell membrane</keyword>
<evidence type="ECO:0000256" key="5">
    <source>
        <dbReference type="ARBA" id="ARBA00022525"/>
    </source>
</evidence>
<evidence type="ECO:0000256" key="2">
    <source>
        <dbReference type="ARBA" id="ARBA00004236"/>
    </source>
</evidence>
<dbReference type="GO" id="GO:0007156">
    <property type="term" value="P:homophilic cell adhesion via plasma membrane adhesion molecules"/>
    <property type="evidence" value="ECO:0007669"/>
    <property type="project" value="TreeGrafter"/>
</dbReference>
<keyword evidence="13" id="KW-0325">Glycoprotein</keyword>
<keyword evidence="5" id="KW-0964">Secreted</keyword>
<dbReference type="InterPro" id="IPR057613">
    <property type="entry name" value="VWA7_4"/>
</dbReference>
<feature type="domain" description="Ig-like" evidence="17">
    <location>
        <begin position="1144"/>
        <end position="1223"/>
    </location>
</feature>
<dbReference type="GeneTree" id="ENSGT00940000154614"/>
<evidence type="ECO:0000313" key="18">
    <source>
        <dbReference type="Ensembl" id="ENSCLMP00005039540.1"/>
    </source>
</evidence>
<evidence type="ECO:0000313" key="19">
    <source>
        <dbReference type="Proteomes" id="UP000694565"/>
    </source>
</evidence>
<reference evidence="18" key="2">
    <citation type="submission" date="2025-09" db="UniProtKB">
        <authorList>
            <consortium name="Ensembl"/>
        </authorList>
    </citation>
    <scope>IDENTIFICATION</scope>
</reference>
<feature type="domain" description="Ig-like" evidence="17">
    <location>
        <begin position="515"/>
        <end position="597"/>
    </location>
</feature>
<evidence type="ECO:0000259" key="17">
    <source>
        <dbReference type="PROSITE" id="PS50835"/>
    </source>
</evidence>
<dbReference type="Ensembl" id="ENSCLMT00005041022.1">
    <property type="protein sequence ID" value="ENSCLMP00005039540.1"/>
    <property type="gene ID" value="ENSCLMG00005018657.1"/>
</dbReference>
<evidence type="ECO:0000256" key="10">
    <source>
        <dbReference type="ARBA" id="ARBA00022989"/>
    </source>
</evidence>
<dbReference type="FunFam" id="2.60.40.10:FF:000328">
    <property type="entry name" value="CLUMA_CG000981, isoform A"/>
    <property type="match status" value="1"/>
</dbReference>
<evidence type="ECO:0000256" key="14">
    <source>
        <dbReference type="ARBA" id="ARBA00023319"/>
    </source>
</evidence>
<keyword evidence="14" id="KW-0393">Immunoglobulin domain</keyword>
<dbReference type="GO" id="GO:0005886">
    <property type="term" value="C:plasma membrane"/>
    <property type="evidence" value="ECO:0007669"/>
    <property type="project" value="UniProtKB-SubCell"/>
</dbReference>
<dbReference type="SMART" id="SM00409">
    <property type="entry name" value="IG"/>
    <property type="match status" value="10"/>
</dbReference>
<dbReference type="InterPro" id="IPR013098">
    <property type="entry name" value="Ig_I-set"/>
</dbReference>
<feature type="domain" description="Ig-like" evidence="17">
    <location>
        <begin position="606"/>
        <end position="684"/>
    </location>
</feature>
<dbReference type="InterPro" id="IPR056475">
    <property type="entry name" value="GBD_Hemicentin/VWA7"/>
</dbReference>
<evidence type="ECO:0000256" key="12">
    <source>
        <dbReference type="ARBA" id="ARBA00023157"/>
    </source>
</evidence>
<dbReference type="PANTHER" id="PTHR10075:SF100">
    <property type="entry name" value="FASCICLIN-2"/>
    <property type="match status" value="1"/>
</dbReference>
<comment type="subcellular location">
    <subcellularLocation>
        <location evidence="2">Cell membrane</location>
    </subcellularLocation>
    <subcellularLocation>
        <location evidence="1">Membrane</location>
        <topology evidence="1">Single-pass membrane protein</topology>
    </subcellularLocation>
    <subcellularLocation>
        <location evidence="3">Secreted</location>
    </subcellularLocation>
</comment>
<evidence type="ECO:0000256" key="6">
    <source>
        <dbReference type="ARBA" id="ARBA00022692"/>
    </source>
</evidence>
<evidence type="ECO:0000256" key="11">
    <source>
        <dbReference type="ARBA" id="ARBA00023136"/>
    </source>
</evidence>
<organism evidence="18 19">
    <name type="scientific">Cyclopterus lumpus</name>
    <name type="common">Lumpsucker</name>
    <dbReference type="NCBI Taxonomy" id="8103"/>
    <lineage>
        <taxon>Eukaryota</taxon>
        <taxon>Metazoa</taxon>
        <taxon>Chordata</taxon>
        <taxon>Craniata</taxon>
        <taxon>Vertebrata</taxon>
        <taxon>Euteleostomi</taxon>
        <taxon>Actinopterygii</taxon>
        <taxon>Neopterygii</taxon>
        <taxon>Teleostei</taxon>
        <taxon>Neoteleostei</taxon>
        <taxon>Acanthomorphata</taxon>
        <taxon>Eupercaria</taxon>
        <taxon>Perciformes</taxon>
        <taxon>Cottioidei</taxon>
        <taxon>Cottales</taxon>
        <taxon>Cyclopteridae</taxon>
        <taxon>Cyclopterus</taxon>
    </lineage>
</organism>
<dbReference type="GO" id="GO:0005576">
    <property type="term" value="C:extracellular region"/>
    <property type="evidence" value="ECO:0007669"/>
    <property type="project" value="UniProtKB-SubCell"/>
</dbReference>
<keyword evidence="19" id="KW-1185">Reference proteome</keyword>
<feature type="chain" id="PRO_5034108970" evidence="16">
    <location>
        <begin position="23"/>
        <end position="1364"/>
    </location>
</feature>
<keyword evidence="11" id="KW-0472">Membrane</keyword>
<feature type="domain" description="Ig-like" evidence="17">
    <location>
        <begin position="699"/>
        <end position="769"/>
    </location>
</feature>
<evidence type="ECO:0000256" key="4">
    <source>
        <dbReference type="ARBA" id="ARBA00022475"/>
    </source>
</evidence>
<dbReference type="InterPro" id="IPR003598">
    <property type="entry name" value="Ig_sub2"/>
</dbReference>
<dbReference type="FunFam" id="3.40.50.410:FF:000032">
    <property type="entry name" value="Hemicentin 1"/>
    <property type="match status" value="1"/>
</dbReference>
<sequence length="1364" mass="147472">MTGVLLKWLVLALCIGAHRLLAVPRAEEEDGSGDSASTLAFVFDVTGSMYDDLKQVIDGASRILEKTLNRRTRAIKNFVLVPFHDPEIGPVSITTDPKKFQQDLQELFVQGGGDCPEMSIGAIKKALEVSLPGSFIYVFTDARAKDYRLKRDVLQLVQLRQSQVVFVLTGDCGDRSQPGYRAYEEIAATSSGQIFHLDKQQVNEVLKWVEETVQAMKVHLLSSNHDSAQENKWEVPVDPSLREVTVSLSGPAPQIELRDPLGRHPFITEQGLKELLNIPNSARIVNLKFPRPGAWKLKVSCGGRHTLRVTGVSNLDFRAGFSSIPVSEFNLTRERPIKGLPAHVLLKCTGLKPPGQLSHMELMSGSSRSLRTIPVPVPSDLGQHGLWSLPEFRTPSQSFFIKVTGKDEEGYRFQRLSSVSYTNIVPDSPAVSMPEVVKGFYMLPAVIGCSVESDIPYKLRFTRSGITLGEEKFFQGSAMASWEIAHASAEDEGLYECIVQSSAGQGRALTQLTPPPVLKPAINVTSSVGGVAVLSCQVEGSMRHNLTWNRAGHTIWARTGRVKLLSDTSLQISGVQTQDAGEYHCVATNAHGDSSITVWLVVPEAPSVVVHPQSQVFSRGDEIRLVCSASGFPPPQHISLMIPKTSRNQDQHGVLVIRGALPEDAGDYTCLATNEAGTASQSVSLIFAVAQQVVLVSVGGDVTLECQATGIPPPLVHWFKGELEVGSAPFVVQDEHRGTLHIKGVQEVDAGQYSCMASSSAGTSAGTISLEVGAGPLFSEAPVDVTANVGENITLLCAARGFPQPMVTWRRQDGRQILTRTDSHSRTMQLESGHLLIHSVWLDDEGLYICEAKNQFGTIKTEARVGVAGLEPPLLAQGAPIITTGIGQSFSIPCMLLDGIPLPERRWSQNGKPLNGRMFLRSDGSLYIERAVPRDAGTYVCTAVNVAGSVNITVMPPEINAGPYHYIANEGVAITLSCEASGVPKPKVVWSKGRQPLPRDHSSPLSDPDGDLHIPHPTNDDAGIYICTATSPVGYASREIQLSVNTMPKIVGVSGHDNTVKMAAEVGTEVVLPCEAQGSPSPLVTWSRNGHPIPLVTAGFTVLPSGSLRITDVRLIDSKLYTCTAENPAGNVSLSYNLHIQAKPRIQPAPSLLKALIGQRVSLPCVVQGQPSPEVSWFHNGLPIGVKNTTPLRIQQVSLADQGTYQCVARNSAGQETLEIKLEILGEYLHGCEAVHNPFLVSAPAGSPRPKLRWFKNGLEIQPEQSELSVARDGALVIRTVSASHSGDFKCVATNEAGFVERKTRLKVNVPPEIQDDGQPLNRTVTLKQPLTLGCDAFGIPSPTITWTKDGHPVSSFTLNCHFQ</sequence>
<keyword evidence="6" id="KW-0812">Transmembrane</keyword>
<dbReference type="InterPro" id="IPR007110">
    <property type="entry name" value="Ig-like_dom"/>
</dbReference>
<dbReference type="Gene3D" id="3.40.50.410">
    <property type="entry name" value="von Willebrand factor, type A domain"/>
    <property type="match status" value="1"/>
</dbReference>
<dbReference type="SMART" id="SM00406">
    <property type="entry name" value="IGv"/>
    <property type="match status" value="3"/>
</dbReference>
<dbReference type="Pfam" id="PF23610">
    <property type="entry name" value="VWA7_4"/>
    <property type="match status" value="1"/>
</dbReference>
<reference evidence="18" key="1">
    <citation type="submission" date="2025-08" db="UniProtKB">
        <authorList>
            <consortium name="Ensembl"/>
        </authorList>
    </citation>
    <scope>IDENTIFICATION</scope>
</reference>
<protein>
    <submittedName>
        <fullName evidence="18">Hemicentin 2</fullName>
    </submittedName>
</protein>
<dbReference type="GO" id="GO:0007411">
    <property type="term" value="P:axon guidance"/>
    <property type="evidence" value="ECO:0007669"/>
    <property type="project" value="TreeGrafter"/>
</dbReference>
<dbReference type="Proteomes" id="UP000694565">
    <property type="component" value="Unplaced"/>
</dbReference>
<keyword evidence="9" id="KW-0130">Cell adhesion</keyword>
<evidence type="ECO:0000256" key="15">
    <source>
        <dbReference type="SAM" id="MobiDB-lite"/>
    </source>
</evidence>
<feature type="domain" description="Ig-like" evidence="17">
    <location>
        <begin position="1232"/>
        <end position="1307"/>
    </location>
</feature>
<keyword evidence="12" id="KW-1015">Disulfide bond</keyword>
<evidence type="ECO:0000256" key="16">
    <source>
        <dbReference type="SAM" id="SignalP"/>
    </source>
</evidence>
<dbReference type="CDD" id="cd00198">
    <property type="entry name" value="vWFA"/>
    <property type="match status" value="1"/>
</dbReference>
<evidence type="ECO:0000256" key="3">
    <source>
        <dbReference type="ARBA" id="ARBA00004613"/>
    </source>
</evidence>
<evidence type="ECO:0000256" key="9">
    <source>
        <dbReference type="ARBA" id="ARBA00022889"/>
    </source>
</evidence>
<dbReference type="Gene3D" id="2.60.40.10">
    <property type="entry name" value="Immunoglobulins"/>
    <property type="match status" value="10"/>
</dbReference>
<evidence type="ECO:0000256" key="7">
    <source>
        <dbReference type="ARBA" id="ARBA00022729"/>
    </source>
</evidence>
<dbReference type="Pfam" id="PF25106">
    <property type="entry name" value="VWA_4"/>
    <property type="match status" value="1"/>
</dbReference>
<dbReference type="InterPro" id="IPR003599">
    <property type="entry name" value="Ig_sub"/>
</dbReference>
<feature type="domain" description="Ig-like" evidence="17">
    <location>
        <begin position="1312"/>
        <end position="1364"/>
    </location>
</feature>
<dbReference type="InterPro" id="IPR013106">
    <property type="entry name" value="Ig_V-set"/>
</dbReference>
<feature type="domain" description="Ig-like" evidence="17">
    <location>
        <begin position="957"/>
        <end position="1043"/>
    </location>
</feature>
<dbReference type="CDD" id="cd00096">
    <property type="entry name" value="Ig"/>
    <property type="match status" value="1"/>
</dbReference>
<proteinExistence type="predicted"/>
<dbReference type="InterPro" id="IPR036179">
    <property type="entry name" value="Ig-like_dom_sf"/>
</dbReference>
<dbReference type="InterPro" id="IPR056861">
    <property type="entry name" value="HMCN1-like_VWA"/>
</dbReference>
<feature type="domain" description="Ig-like" evidence="17">
    <location>
        <begin position="872"/>
        <end position="953"/>
    </location>
</feature>
<dbReference type="SUPFAM" id="SSF53300">
    <property type="entry name" value="vWA-like"/>
    <property type="match status" value="1"/>
</dbReference>
<dbReference type="Pfam" id="PF07679">
    <property type="entry name" value="I-set"/>
    <property type="match status" value="6"/>
</dbReference>